<feature type="region of interest" description="Disordered" evidence="3">
    <location>
        <begin position="1"/>
        <end position="91"/>
    </location>
</feature>
<evidence type="ECO:0000256" key="2">
    <source>
        <dbReference type="SAM" id="Coils"/>
    </source>
</evidence>
<dbReference type="AlphaFoldDB" id="A0A8K0MU47"/>
<dbReference type="GO" id="GO:0055028">
    <property type="term" value="C:cortical microtubule"/>
    <property type="evidence" value="ECO:0007669"/>
    <property type="project" value="TreeGrafter"/>
</dbReference>
<reference evidence="4" key="2">
    <citation type="submission" date="2019-07" db="EMBL/GenBank/DDBJ databases">
        <authorList>
            <person name="Yang Y."/>
            <person name="Bocs S."/>
            <person name="Baudouin L."/>
        </authorList>
    </citation>
    <scope>NUCLEOTIDE SEQUENCE</scope>
    <source>
        <tissue evidence="4">Spear leaf of Hainan Tall coconut</tissue>
    </source>
</reference>
<feature type="compositionally biased region" description="Basic and acidic residues" evidence="3">
    <location>
        <begin position="70"/>
        <end position="88"/>
    </location>
</feature>
<evidence type="ECO:0000313" key="5">
    <source>
        <dbReference type="Proteomes" id="UP000797356"/>
    </source>
</evidence>
<proteinExistence type="predicted"/>
<dbReference type="EMBL" id="CM017872">
    <property type="protein sequence ID" value="KAG1326095.1"/>
    <property type="molecule type" value="Genomic_DNA"/>
</dbReference>
<feature type="compositionally biased region" description="Polar residues" evidence="3">
    <location>
        <begin position="53"/>
        <end position="67"/>
    </location>
</feature>
<feature type="compositionally biased region" description="Basic and acidic residues" evidence="3">
    <location>
        <begin position="1"/>
        <end position="12"/>
    </location>
</feature>
<organism evidence="4 5">
    <name type="scientific">Cocos nucifera</name>
    <name type="common">Coconut palm</name>
    <dbReference type="NCBI Taxonomy" id="13894"/>
    <lineage>
        <taxon>Eukaryota</taxon>
        <taxon>Viridiplantae</taxon>
        <taxon>Streptophyta</taxon>
        <taxon>Embryophyta</taxon>
        <taxon>Tracheophyta</taxon>
        <taxon>Spermatophyta</taxon>
        <taxon>Magnoliopsida</taxon>
        <taxon>Liliopsida</taxon>
        <taxon>Arecaceae</taxon>
        <taxon>Arecoideae</taxon>
        <taxon>Cocoseae</taxon>
        <taxon>Attaleinae</taxon>
        <taxon>Cocos</taxon>
    </lineage>
</organism>
<keyword evidence="5" id="KW-1185">Reference proteome</keyword>
<accession>A0A8K0MU47</accession>
<dbReference type="GO" id="GO:0072699">
    <property type="term" value="P:protein localization to cortical microtubule cytoskeleton"/>
    <property type="evidence" value="ECO:0007669"/>
    <property type="project" value="TreeGrafter"/>
</dbReference>
<dbReference type="Proteomes" id="UP000797356">
    <property type="component" value="Chromosome 1"/>
</dbReference>
<name>A0A8K0MU47_COCNU</name>
<dbReference type="PANTHER" id="PTHR31342:SF43">
    <property type="entry name" value="F11A17.16"/>
    <property type="match status" value="1"/>
</dbReference>
<protein>
    <submittedName>
        <fullName evidence="4">Protein CHUP1, chloroplastic</fullName>
    </submittedName>
</protein>
<comment type="caution">
    <text evidence="4">The sequence shown here is derived from an EMBL/GenBank/DDBJ whole genome shotgun (WGS) entry which is preliminary data.</text>
</comment>
<evidence type="ECO:0000256" key="1">
    <source>
        <dbReference type="ARBA" id="ARBA00023054"/>
    </source>
</evidence>
<feature type="compositionally biased region" description="Polar residues" evidence="3">
    <location>
        <begin position="308"/>
        <end position="319"/>
    </location>
</feature>
<dbReference type="InterPro" id="IPR040265">
    <property type="entry name" value="CHUP1/IPGA1-like"/>
</dbReference>
<gene>
    <name evidence="4" type="ORF">COCNU_01G000290</name>
</gene>
<feature type="coiled-coil region" evidence="2">
    <location>
        <begin position="122"/>
        <end position="170"/>
    </location>
</feature>
<keyword evidence="1 2" id="KW-0175">Coiled coil</keyword>
<feature type="region of interest" description="Disordered" evidence="3">
    <location>
        <begin position="298"/>
        <end position="319"/>
    </location>
</feature>
<evidence type="ECO:0000313" key="4">
    <source>
        <dbReference type="EMBL" id="KAG1326095.1"/>
    </source>
</evidence>
<evidence type="ECO:0000256" key="3">
    <source>
        <dbReference type="SAM" id="MobiDB-lite"/>
    </source>
</evidence>
<reference evidence="4" key="1">
    <citation type="journal article" date="2017" name="Gigascience">
        <title>The genome draft of coconut (Cocos nucifera).</title>
        <authorList>
            <person name="Xiao Y."/>
            <person name="Xu P."/>
            <person name="Fan H."/>
            <person name="Baudouin L."/>
            <person name="Xia W."/>
            <person name="Bocs S."/>
            <person name="Xu J."/>
            <person name="Li Q."/>
            <person name="Guo A."/>
            <person name="Zhou L."/>
            <person name="Li J."/>
            <person name="Wu Y."/>
            <person name="Ma Z."/>
            <person name="Armero A."/>
            <person name="Issali A.E."/>
            <person name="Liu N."/>
            <person name="Peng M."/>
            <person name="Yang Y."/>
        </authorList>
    </citation>
    <scope>NUCLEOTIDE SEQUENCE</scope>
    <source>
        <tissue evidence="4">Spear leaf of Hainan Tall coconut</tissue>
    </source>
</reference>
<sequence>MKQELTTTDHKASSPAPAARARISRTRDNPRRDLANVVSPGLKTRPKVVPLEANTTQRVRRSIQLNKTKLGADEAEAPKERETEDSKITGRPGNRVVEQYARLRRQGDTHCRGSEDEAGGKTKELQRKLDEKERLVKELQSEVVGLTARIEKLQGVNLQLESQNKKLGEDLLAAEGKIRALQRGEQVVSVGLEAKTSGFRDVQKLIASKLDQSRLKDVVKEDTSVRIQSLASESRTKAVENQPQVLKKEPFSPAPTLCTRTCGPPAPPPPPPPRMVPARQNTVQKATALVELYHSLTKRDGKKDPVGNGNSSSPVAGNAHNSIVGELQNRSAHLIAIKADVETKGDFIRQLIQKVQSAAYMDMEDVLVFVDWLDGQLSTLADESAVLKHFNWPERKADALREAACEYRDLKQVETEVSSFKDDTSMPCDATLKKISNLLDKLERSLHRLIKLRNTSMLPYRECKIPTDWMLDSGMASKLKLASVKLAKVYLKRVSMELESVRHSERESAQEALVFQGVRFAYRVHQFAGGLDSETMCAFEELRERIQSKGRGSKDLLPITTMT</sequence>
<feature type="compositionally biased region" description="Basic and acidic residues" evidence="3">
    <location>
        <begin position="25"/>
        <end position="34"/>
    </location>
</feature>
<dbReference type="OrthoDB" id="673648at2759"/>
<dbReference type="PANTHER" id="PTHR31342">
    <property type="entry name" value="PROTEIN CHUP1, CHLOROPLASTIC"/>
    <property type="match status" value="1"/>
</dbReference>